<dbReference type="SUPFAM" id="SSF50814">
    <property type="entry name" value="Lipocalins"/>
    <property type="match status" value="1"/>
</dbReference>
<dbReference type="AlphaFoldDB" id="A0A023FS41"/>
<proteinExistence type="evidence at transcript level"/>
<dbReference type="EMBL" id="GBBK01000253">
    <property type="protein sequence ID" value="JAC24229.1"/>
    <property type="molecule type" value="mRNA"/>
</dbReference>
<dbReference type="Pfam" id="PF02098">
    <property type="entry name" value="His_binding"/>
    <property type="match status" value="1"/>
</dbReference>
<dbReference type="GO" id="GO:0043176">
    <property type="term" value="F:amine binding"/>
    <property type="evidence" value="ECO:0007669"/>
    <property type="project" value="InterPro"/>
</dbReference>
<sequence>MPWLILKAAVFLGLAVPFMGIDAHVDTLIGEETIDQKNQDVSRAFNFSSDYWLYAVNFPRYYTKGRNCTLFHIKELREDRMNYSSHYLENNTRQSMEYVGNFYKTPLEGGSGDRERVKYNSFRATLTSEQWHPRNYTLIYSDYENCLILRVLDFYYGYACMVLVSDRAANTTSLPWYCQLKNTTACNETCISEQIYEDSCKKSALLEGSS</sequence>
<dbReference type="GO" id="GO:0030682">
    <property type="term" value="P:symbiont-mediated perturbation of host defenses"/>
    <property type="evidence" value="ECO:0007669"/>
    <property type="project" value="InterPro"/>
</dbReference>
<feature type="chain" id="PRO_5001517389" evidence="1">
    <location>
        <begin position="24"/>
        <end position="210"/>
    </location>
</feature>
<dbReference type="InterPro" id="IPR012674">
    <property type="entry name" value="Calycin"/>
</dbReference>
<dbReference type="Gene3D" id="2.40.128.20">
    <property type="match status" value="1"/>
</dbReference>
<organism evidence="2">
    <name type="scientific">Amblyomma cajennense</name>
    <name type="common">Cayenne tick</name>
    <name type="synonym">Acarus cajennensis</name>
    <dbReference type="NCBI Taxonomy" id="34607"/>
    <lineage>
        <taxon>Eukaryota</taxon>
        <taxon>Metazoa</taxon>
        <taxon>Ecdysozoa</taxon>
        <taxon>Arthropoda</taxon>
        <taxon>Chelicerata</taxon>
        <taxon>Arachnida</taxon>
        <taxon>Acari</taxon>
        <taxon>Parasitiformes</taxon>
        <taxon>Ixodida</taxon>
        <taxon>Ixodoidea</taxon>
        <taxon>Ixodidae</taxon>
        <taxon>Amblyomminae</taxon>
        <taxon>Amblyomma</taxon>
    </lineage>
</organism>
<name>A0A023FS41_AMBCJ</name>
<keyword evidence="1" id="KW-0732">Signal</keyword>
<evidence type="ECO:0000256" key="1">
    <source>
        <dbReference type="SAM" id="SignalP"/>
    </source>
</evidence>
<feature type="signal peptide" evidence="1">
    <location>
        <begin position="1"/>
        <end position="23"/>
    </location>
</feature>
<protein>
    <submittedName>
        <fullName evidence="2">Putative lipocalin-2 1</fullName>
    </submittedName>
</protein>
<accession>A0A023FS41</accession>
<evidence type="ECO:0000313" key="2">
    <source>
        <dbReference type="EMBL" id="JAC24229.1"/>
    </source>
</evidence>
<dbReference type="InterPro" id="IPR002970">
    <property type="entry name" value="Tick_his-bd"/>
</dbReference>
<reference evidence="2" key="1">
    <citation type="submission" date="2014-03" db="EMBL/GenBank/DDBJ databases">
        <title>The sialotranscriptome of Amblyomma triste, Amblyomma parvum and Amblyomma cajennense ticks, uncovered by 454-based RNA-seq.</title>
        <authorList>
            <person name="Garcia G.R."/>
            <person name="Gardinassi L.G."/>
            <person name="Ribeiro J.M."/>
            <person name="Anatriello E."/>
            <person name="Ferreira B.R."/>
            <person name="Moreira H.N."/>
            <person name="Mafra C."/>
            <person name="Olegario M.M."/>
            <person name="Szabo P.J."/>
            <person name="Miranda-Santos I.K."/>
            <person name="Maruyama S.R."/>
        </authorList>
    </citation>
    <scope>NUCLEOTIDE SEQUENCE</scope>
    <source>
        <strain evidence="2">Uberlandia</strain>
        <tissue evidence="2">Salivary glands</tissue>
    </source>
</reference>